<accession>A0A2C6L912</accession>
<evidence type="ECO:0000313" key="2">
    <source>
        <dbReference type="Proteomes" id="UP000221165"/>
    </source>
</evidence>
<sequence>MGRQRRSNTLQTFATLNVRPSLYCRLSTVAAGECISSAKEWMQQNLLGLWWLLHHKHWTLRWLPEQECCLATRVTHPLTCLEVEPVKRARPHWLVIPLAQAVGNLTAPLNPPFPLGLPHAAS</sequence>
<evidence type="ECO:0000313" key="1">
    <source>
        <dbReference type="EMBL" id="PHJ23643.1"/>
    </source>
</evidence>
<dbReference type="GeneID" id="94425922"/>
<dbReference type="Proteomes" id="UP000221165">
    <property type="component" value="Unassembled WGS sequence"/>
</dbReference>
<reference evidence="1 2" key="1">
    <citation type="journal article" date="2017" name="Int. J. Parasitol.">
        <title>The genome of the protozoan parasite Cystoisospora suis and a reverse vaccinology approach to identify vaccine candidates.</title>
        <authorList>
            <person name="Palmieri N."/>
            <person name="Shrestha A."/>
            <person name="Ruttkowski B."/>
            <person name="Beck T."/>
            <person name="Vogl C."/>
            <person name="Tomley F."/>
            <person name="Blake D.P."/>
            <person name="Joachim A."/>
        </authorList>
    </citation>
    <scope>NUCLEOTIDE SEQUENCE [LARGE SCALE GENOMIC DNA]</scope>
    <source>
        <strain evidence="1 2">Wien I</strain>
    </source>
</reference>
<gene>
    <name evidence="1" type="ORF">CSUI_002511</name>
</gene>
<dbReference type="EMBL" id="MIGC01001048">
    <property type="protein sequence ID" value="PHJ23643.1"/>
    <property type="molecule type" value="Genomic_DNA"/>
</dbReference>
<comment type="caution">
    <text evidence="1">The sequence shown here is derived from an EMBL/GenBank/DDBJ whole genome shotgun (WGS) entry which is preliminary data.</text>
</comment>
<organism evidence="1 2">
    <name type="scientific">Cystoisospora suis</name>
    <dbReference type="NCBI Taxonomy" id="483139"/>
    <lineage>
        <taxon>Eukaryota</taxon>
        <taxon>Sar</taxon>
        <taxon>Alveolata</taxon>
        <taxon>Apicomplexa</taxon>
        <taxon>Conoidasida</taxon>
        <taxon>Coccidia</taxon>
        <taxon>Eucoccidiorida</taxon>
        <taxon>Eimeriorina</taxon>
        <taxon>Sarcocystidae</taxon>
        <taxon>Cystoisospora</taxon>
    </lineage>
</organism>
<keyword evidence="2" id="KW-1185">Reference proteome</keyword>
<dbReference type="VEuPathDB" id="ToxoDB:CSUI_002511"/>
<dbReference type="AlphaFoldDB" id="A0A2C6L912"/>
<proteinExistence type="predicted"/>
<protein>
    <submittedName>
        <fullName evidence="1">Uncharacterized protein</fullName>
    </submittedName>
</protein>
<name>A0A2C6L912_9APIC</name>
<dbReference type="RefSeq" id="XP_067925318.1">
    <property type="nucleotide sequence ID" value="XM_068062711.1"/>
</dbReference>